<dbReference type="Proteomes" id="UP001060085">
    <property type="component" value="Linkage Group LG05"/>
</dbReference>
<proteinExistence type="predicted"/>
<comment type="caution">
    <text evidence="1">The sequence shown here is derived from an EMBL/GenBank/DDBJ whole genome shotgun (WGS) entry which is preliminary data.</text>
</comment>
<gene>
    <name evidence="1" type="ORF">M9H77_20024</name>
</gene>
<dbReference type="EMBL" id="CM044705">
    <property type="protein sequence ID" value="KAI5660701.1"/>
    <property type="molecule type" value="Genomic_DNA"/>
</dbReference>
<reference evidence="2" key="1">
    <citation type="journal article" date="2023" name="Nat. Plants">
        <title>Single-cell RNA sequencing provides a high-resolution roadmap for understanding the multicellular compartmentation of specialized metabolism.</title>
        <authorList>
            <person name="Sun S."/>
            <person name="Shen X."/>
            <person name="Li Y."/>
            <person name="Li Y."/>
            <person name="Wang S."/>
            <person name="Li R."/>
            <person name="Zhang H."/>
            <person name="Shen G."/>
            <person name="Guo B."/>
            <person name="Wei J."/>
            <person name="Xu J."/>
            <person name="St-Pierre B."/>
            <person name="Chen S."/>
            <person name="Sun C."/>
        </authorList>
    </citation>
    <scope>NUCLEOTIDE SEQUENCE [LARGE SCALE GENOMIC DNA]</scope>
</reference>
<evidence type="ECO:0000313" key="1">
    <source>
        <dbReference type="EMBL" id="KAI5660701.1"/>
    </source>
</evidence>
<evidence type="ECO:0000313" key="2">
    <source>
        <dbReference type="Proteomes" id="UP001060085"/>
    </source>
</evidence>
<protein>
    <submittedName>
        <fullName evidence="1">Uncharacterized protein</fullName>
    </submittedName>
</protein>
<keyword evidence="2" id="KW-1185">Reference proteome</keyword>
<accession>A0ACC0AIZ9</accession>
<sequence>MLVFHTNSKPQSPSRILNFSILSGLVCIIYLVVSFVLVPNTKYIHFSASLQNLSSPTSLEHIVFGIASNENSWLKRKEYVRLWWRPHIMRGCVFLEKMPPNKTIYHDDITSLPPICISNDTSSFRYTYRGGLRSAIRVARVVVETVSLNHSNVRWYVFGDDDTIFFPENLVKTLSKYDDGLWYYIGTNSESFMQNKFFSYDMAFGGAGFAISYPLAKILAKIFDSCIQRYPHLYGSDGRIHACLTELGVSLTNEPGFHQMDIRGNMFGLLAAHPIKPLVSLHHIDATDAIFPKMTKEMALEHLFEAAKVDSLRILQQTICYDRWFSWTISVSWGYVVQVIGHHVFLRDALRKQESYLPWKRSGLSIFYDHDTAEFHPDPCRRPVVFFFDRLISSSSTTTDDDRRITSFYKMMTSENCTYDMASPRKLKEIRVHSKKLELDIKQLQAPRRQCCDVLKSSDAGVMEVNIRECGNEELIYMHDP</sequence>
<name>A0ACC0AIZ9_CATRO</name>
<organism evidence="1 2">
    <name type="scientific">Catharanthus roseus</name>
    <name type="common">Madagascar periwinkle</name>
    <name type="synonym">Vinca rosea</name>
    <dbReference type="NCBI Taxonomy" id="4058"/>
    <lineage>
        <taxon>Eukaryota</taxon>
        <taxon>Viridiplantae</taxon>
        <taxon>Streptophyta</taxon>
        <taxon>Embryophyta</taxon>
        <taxon>Tracheophyta</taxon>
        <taxon>Spermatophyta</taxon>
        <taxon>Magnoliopsida</taxon>
        <taxon>eudicotyledons</taxon>
        <taxon>Gunneridae</taxon>
        <taxon>Pentapetalae</taxon>
        <taxon>asterids</taxon>
        <taxon>lamiids</taxon>
        <taxon>Gentianales</taxon>
        <taxon>Apocynaceae</taxon>
        <taxon>Rauvolfioideae</taxon>
        <taxon>Vinceae</taxon>
        <taxon>Catharanthinae</taxon>
        <taxon>Catharanthus</taxon>
    </lineage>
</organism>